<feature type="signal peptide" evidence="4">
    <location>
        <begin position="1"/>
        <end position="24"/>
    </location>
</feature>
<dbReference type="PANTHER" id="PTHR30024">
    <property type="entry name" value="ALIPHATIC SULFONATES-BINDING PROTEIN-RELATED"/>
    <property type="match status" value="1"/>
</dbReference>
<comment type="similarity">
    <text evidence="2">Belongs to the bacterial solute-binding protein SsuA/TauA family.</text>
</comment>
<evidence type="ECO:0000259" key="5">
    <source>
        <dbReference type="Pfam" id="PF09084"/>
    </source>
</evidence>
<dbReference type="SUPFAM" id="SSF53850">
    <property type="entry name" value="Periplasmic binding protein-like II"/>
    <property type="match status" value="1"/>
</dbReference>
<comment type="caution">
    <text evidence="6">The sequence shown here is derived from an EMBL/GenBank/DDBJ whole genome shotgun (WGS) entry which is preliminary data.</text>
</comment>
<evidence type="ECO:0000313" key="6">
    <source>
        <dbReference type="EMBL" id="MBI3016266.1"/>
    </source>
</evidence>
<dbReference type="Pfam" id="PF09084">
    <property type="entry name" value="NMT1"/>
    <property type="match status" value="1"/>
</dbReference>
<sequence>MGNWKRVVWIIVLAAFLWSPVAPAGREQAAFAQGTRTKIAWVAVSGVMAPIWIAKEKNLYQKYGMDTEVVFVRGSQNATKALLAGDLDITVNSGNAVVNAGAAGQDVVIIASLTNTPGLSLMSKTPMTAADLKGKVIATDKPGSEPHNSLLLALQYLKLTPADVKINPIGPPETVVSAMETGVVDVGMLSPPMLFKGEDLGYHTVVDISTLGIPTQGACVTVTRRYIQAHRDNVEKFMKAFVNAIHILKTDAETSHKVLAKYSKIQDPKILEKTRHYFGVKMIARVPYPTLEGLRTVVKIQVPLNPRIASVDVNRLVDDSFLRELEGSGFIANLYR</sequence>
<evidence type="ECO:0000256" key="3">
    <source>
        <dbReference type="ARBA" id="ARBA00022729"/>
    </source>
</evidence>
<feature type="domain" description="SsuA/THI5-like" evidence="5">
    <location>
        <begin position="48"/>
        <end position="247"/>
    </location>
</feature>
<name>A0A932GRX6_UNCTE</name>
<dbReference type="PANTHER" id="PTHR30024:SF47">
    <property type="entry name" value="TAURINE-BINDING PERIPLASMIC PROTEIN"/>
    <property type="match status" value="1"/>
</dbReference>
<evidence type="ECO:0000256" key="1">
    <source>
        <dbReference type="ARBA" id="ARBA00004418"/>
    </source>
</evidence>
<evidence type="ECO:0000256" key="2">
    <source>
        <dbReference type="ARBA" id="ARBA00010742"/>
    </source>
</evidence>
<dbReference type="Gene3D" id="3.40.190.10">
    <property type="entry name" value="Periplasmic binding protein-like II"/>
    <property type="match status" value="2"/>
</dbReference>
<organism evidence="6 7">
    <name type="scientific">Tectimicrobiota bacterium</name>
    <dbReference type="NCBI Taxonomy" id="2528274"/>
    <lineage>
        <taxon>Bacteria</taxon>
        <taxon>Pseudomonadati</taxon>
        <taxon>Nitrospinota/Tectimicrobiota group</taxon>
        <taxon>Candidatus Tectimicrobiota</taxon>
    </lineage>
</organism>
<dbReference type="EMBL" id="JACPSX010000283">
    <property type="protein sequence ID" value="MBI3016266.1"/>
    <property type="molecule type" value="Genomic_DNA"/>
</dbReference>
<proteinExistence type="inferred from homology"/>
<dbReference type="Proteomes" id="UP000741360">
    <property type="component" value="Unassembled WGS sequence"/>
</dbReference>
<feature type="chain" id="PRO_5036920813" evidence="4">
    <location>
        <begin position="25"/>
        <end position="336"/>
    </location>
</feature>
<reference evidence="6" key="1">
    <citation type="submission" date="2020-07" db="EMBL/GenBank/DDBJ databases">
        <title>Huge and variable diversity of episymbiotic CPR bacteria and DPANN archaea in groundwater ecosystems.</title>
        <authorList>
            <person name="He C.Y."/>
            <person name="Keren R."/>
            <person name="Whittaker M."/>
            <person name="Farag I.F."/>
            <person name="Doudna J."/>
            <person name="Cate J.H.D."/>
            <person name="Banfield J.F."/>
        </authorList>
    </citation>
    <scope>NUCLEOTIDE SEQUENCE</scope>
    <source>
        <strain evidence="6">NC_groundwater_717_Ag_S-0.2um_59_8</strain>
    </source>
</reference>
<evidence type="ECO:0000313" key="7">
    <source>
        <dbReference type="Proteomes" id="UP000741360"/>
    </source>
</evidence>
<dbReference type="InterPro" id="IPR015168">
    <property type="entry name" value="SsuA/THI5"/>
</dbReference>
<accession>A0A932GRX6</accession>
<dbReference type="GO" id="GO:0042597">
    <property type="term" value="C:periplasmic space"/>
    <property type="evidence" value="ECO:0007669"/>
    <property type="project" value="UniProtKB-SubCell"/>
</dbReference>
<gene>
    <name evidence="6" type="ORF">HYY65_14655</name>
</gene>
<keyword evidence="3 4" id="KW-0732">Signal</keyword>
<comment type="subcellular location">
    <subcellularLocation>
        <location evidence="1">Periplasm</location>
    </subcellularLocation>
</comment>
<protein>
    <submittedName>
        <fullName evidence="6">ABC transporter substrate-binding protein</fullName>
    </submittedName>
</protein>
<dbReference type="AlphaFoldDB" id="A0A932GRX6"/>
<evidence type="ECO:0000256" key="4">
    <source>
        <dbReference type="SAM" id="SignalP"/>
    </source>
</evidence>